<dbReference type="OMA" id="HHELFIS"/>
<dbReference type="EMBL" id="KN817550">
    <property type="protein sequence ID" value="KJA22420.1"/>
    <property type="molecule type" value="Genomic_DNA"/>
</dbReference>
<reference evidence="2" key="1">
    <citation type="submission" date="2014-04" db="EMBL/GenBank/DDBJ databases">
        <title>Evolutionary Origins and Diversification of the Mycorrhizal Mutualists.</title>
        <authorList>
            <consortium name="DOE Joint Genome Institute"/>
            <consortium name="Mycorrhizal Genomics Consortium"/>
            <person name="Kohler A."/>
            <person name="Kuo A."/>
            <person name="Nagy L.G."/>
            <person name="Floudas D."/>
            <person name="Copeland A."/>
            <person name="Barry K.W."/>
            <person name="Cichocki N."/>
            <person name="Veneault-Fourrey C."/>
            <person name="LaButti K."/>
            <person name="Lindquist E.A."/>
            <person name="Lipzen A."/>
            <person name="Lundell T."/>
            <person name="Morin E."/>
            <person name="Murat C."/>
            <person name="Riley R."/>
            <person name="Ohm R."/>
            <person name="Sun H."/>
            <person name="Tunlid A."/>
            <person name="Henrissat B."/>
            <person name="Grigoriev I.V."/>
            <person name="Hibbett D.S."/>
            <person name="Martin F."/>
        </authorList>
    </citation>
    <scope>NUCLEOTIDE SEQUENCE [LARGE SCALE GENOMIC DNA]</scope>
    <source>
        <strain evidence="2">FD-334 SS-4</strain>
    </source>
</reference>
<keyword evidence="2" id="KW-1185">Reference proteome</keyword>
<dbReference type="AlphaFoldDB" id="A0A0D2PRE1"/>
<evidence type="ECO:0000313" key="1">
    <source>
        <dbReference type="EMBL" id="KJA22420.1"/>
    </source>
</evidence>
<evidence type="ECO:0000313" key="2">
    <source>
        <dbReference type="Proteomes" id="UP000054270"/>
    </source>
</evidence>
<sequence>MQGQSAEESQGRGAFTSALLSLIEREGVDQLTYEDIIMSLPVLSNQNPQCEGVNRRRILFNSRPGNHHRKHYTIRPSANRPGEYILSAGDAHGITERSKFDVYSNMKMSSPPLGSVWAIEVSEFSTRCSSLDGKPFSLLPSAYAAQTHSGIGYNVRIFIETTDPHHELFISLLKGMKTNHGRSYHLAHDINDKPDLAIQVRDSGHVQFNIMDELCREYGLTRMPFDSVPVDNSAHLVSIFCGAADFYRSLHHSRRIGLSGLSENIEIECLRLVPSGEYTDDLDLILVPEPGGQNLNVDGKILIDVDKKDEYGYRIKNNSTLPLYAALFYFDMSDLSISSYYLPGTALAGNADFSVLPQGSISIGFGDSGTVPRIYSVKASQNIDVGYLKLYLSTQFIDYSHVAQQSPFLPDRGYRPLELRPLNKDSWDTLTIPIIQRKGELAEK</sequence>
<dbReference type="OrthoDB" id="3223806at2759"/>
<organism evidence="1 2">
    <name type="scientific">Hypholoma sublateritium (strain FD-334 SS-4)</name>
    <dbReference type="NCBI Taxonomy" id="945553"/>
    <lineage>
        <taxon>Eukaryota</taxon>
        <taxon>Fungi</taxon>
        <taxon>Dikarya</taxon>
        <taxon>Basidiomycota</taxon>
        <taxon>Agaricomycotina</taxon>
        <taxon>Agaricomycetes</taxon>
        <taxon>Agaricomycetidae</taxon>
        <taxon>Agaricales</taxon>
        <taxon>Agaricineae</taxon>
        <taxon>Strophariaceae</taxon>
        <taxon>Hypholoma</taxon>
    </lineage>
</organism>
<name>A0A0D2PRE1_HYPSF</name>
<accession>A0A0D2PRE1</accession>
<gene>
    <name evidence="1" type="ORF">HYPSUDRAFT_215809</name>
</gene>
<proteinExistence type="predicted"/>
<protein>
    <submittedName>
        <fullName evidence="1">Uncharacterized protein</fullName>
    </submittedName>
</protein>
<dbReference type="Proteomes" id="UP000054270">
    <property type="component" value="Unassembled WGS sequence"/>
</dbReference>